<reference evidence="2" key="2">
    <citation type="submission" date="2015-03" db="UniProtKB">
        <authorList>
            <consortium name="EnsemblPlants"/>
        </authorList>
    </citation>
    <scope>IDENTIFICATION</scope>
</reference>
<feature type="compositionally biased region" description="Low complexity" evidence="1">
    <location>
        <begin position="118"/>
        <end position="128"/>
    </location>
</feature>
<evidence type="ECO:0000313" key="3">
    <source>
        <dbReference type="Proteomes" id="UP000032141"/>
    </source>
</evidence>
<keyword evidence="3" id="KW-1185">Reference proteome</keyword>
<accession>A0A0D3CST7</accession>
<dbReference type="Gramene" id="Bo6g057660.1">
    <property type="protein sequence ID" value="Bo6g057660.1"/>
    <property type="gene ID" value="Bo6g057660"/>
</dbReference>
<evidence type="ECO:0000256" key="1">
    <source>
        <dbReference type="SAM" id="MobiDB-lite"/>
    </source>
</evidence>
<proteinExistence type="predicted"/>
<dbReference type="HOGENOM" id="CLU_998709_0_0_1"/>
<feature type="region of interest" description="Disordered" evidence="1">
    <location>
        <begin position="235"/>
        <end position="279"/>
    </location>
</feature>
<feature type="compositionally biased region" description="Basic residues" evidence="1">
    <location>
        <begin position="153"/>
        <end position="167"/>
    </location>
</feature>
<organism evidence="2 3">
    <name type="scientific">Brassica oleracea var. oleracea</name>
    <dbReference type="NCBI Taxonomy" id="109376"/>
    <lineage>
        <taxon>Eukaryota</taxon>
        <taxon>Viridiplantae</taxon>
        <taxon>Streptophyta</taxon>
        <taxon>Embryophyta</taxon>
        <taxon>Tracheophyta</taxon>
        <taxon>Spermatophyta</taxon>
        <taxon>Magnoliopsida</taxon>
        <taxon>eudicotyledons</taxon>
        <taxon>Gunneridae</taxon>
        <taxon>Pentapetalae</taxon>
        <taxon>rosids</taxon>
        <taxon>malvids</taxon>
        <taxon>Brassicales</taxon>
        <taxon>Brassicaceae</taxon>
        <taxon>Brassiceae</taxon>
        <taxon>Brassica</taxon>
    </lineage>
</organism>
<evidence type="ECO:0000313" key="2">
    <source>
        <dbReference type="EnsemblPlants" id="Bo6g057660.1"/>
    </source>
</evidence>
<feature type="compositionally biased region" description="Polar residues" evidence="1">
    <location>
        <begin position="105"/>
        <end position="117"/>
    </location>
</feature>
<dbReference type="EnsemblPlants" id="Bo6g057660.1">
    <property type="protein sequence ID" value="Bo6g057660.1"/>
    <property type="gene ID" value="Bo6g057660"/>
</dbReference>
<reference evidence="2 3" key="1">
    <citation type="journal article" date="2014" name="Genome Biol.">
        <title>Transcriptome and methylome profiling reveals relics of genome dominance in the mesopolyploid Brassica oleracea.</title>
        <authorList>
            <person name="Parkin I.A."/>
            <person name="Koh C."/>
            <person name="Tang H."/>
            <person name="Robinson S.J."/>
            <person name="Kagale S."/>
            <person name="Clarke W.E."/>
            <person name="Town C.D."/>
            <person name="Nixon J."/>
            <person name="Krishnakumar V."/>
            <person name="Bidwell S.L."/>
            <person name="Denoeud F."/>
            <person name="Belcram H."/>
            <person name="Links M.G."/>
            <person name="Just J."/>
            <person name="Clarke C."/>
            <person name="Bender T."/>
            <person name="Huebert T."/>
            <person name="Mason A.S."/>
            <person name="Pires J.C."/>
            <person name="Barker G."/>
            <person name="Moore J."/>
            <person name="Walley P.G."/>
            <person name="Manoli S."/>
            <person name="Batley J."/>
            <person name="Edwards D."/>
            <person name="Nelson M.N."/>
            <person name="Wang X."/>
            <person name="Paterson A.H."/>
            <person name="King G."/>
            <person name="Bancroft I."/>
            <person name="Chalhoub B."/>
            <person name="Sharpe A.G."/>
        </authorList>
    </citation>
    <scope>NUCLEOTIDE SEQUENCE</scope>
    <source>
        <strain evidence="2 3">cv. TO1000</strain>
    </source>
</reference>
<sequence>MGKQATKEEIPVEKRVKSRKPYMPKHLRREVNKEELEGFHKRVKRVPKDMSFKDAYHKYRLGNFFRENRENDKDIELLFNKVSRKPKRTLKKEQDPGKFLIPSSVDFQSSESTDNQTSASGDSQSSDSIDTKPLASVDNLQLSEQPETEKSKSGGRTKNRKKKKKRKVDADFLPLVPLQCQEESLEYRVRCRGGYEPFTNVRVLCDPKQREKGEVKKKVNSNDGTVAAPSDTVARKLSDTAARTSTYTIAENRKRKRSKEDEFARGSMMDAQHRSTEHH</sequence>
<dbReference type="Proteomes" id="UP000032141">
    <property type="component" value="Chromosome C6"/>
</dbReference>
<name>A0A0D3CST7_BRAOL</name>
<dbReference type="AlphaFoldDB" id="A0A0D3CST7"/>
<feature type="region of interest" description="Disordered" evidence="1">
    <location>
        <begin position="82"/>
        <end position="167"/>
    </location>
</feature>
<protein>
    <submittedName>
        <fullName evidence="2">Uncharacterized protein</fullName>
    </submittedName>
</protein>